<name>A0A9P5NCJ0_GYMJU</name>
<sequence length="252" mass="28379">MAFDVEPEYIFVNELEISSSIVSITVSGTRIAVFFNDATIAIWDFEAGASVGWDSGIDLAEDDSSPIHFYSDNVLVSQPGNLFCWEITKMQYERRVVQVENQRFAIFPDMADSEDGDELDLEESYVLPQFQWSHNSSTEFLGFSKGSEFHLFHLRHLLATDNNELLCISPNLVGSCDDIDLANLEDSSAIQPCDGRLMFTGQDYSDVWVVRLDILADESLEMEHVQLCAATGRLCLIVDDAQIRITDFIRPP</sequence>
<dbReference type="EMBL" id="JADNYJ010000161">
    <property type="protein sequence ID" value="KAF8878163.1"/>
    <property type="molecule type" value="Genomic_DNA"/>
</dbReference>
<proteinExistence type="predicted"/>
<keyword evidence="2" id="KW-1185">Reference proteome</keyword>
<comment type="caution">
    <text evidence="1">The sequence shown here is derived from an EMBL/GenBank/DDBJ whole genome shotgun (WGS) entry which is preliminary data.</text>
</comment>
<evidence type="ECO:0000313" key="2">
    <source>
        <dbReference type="Proteomes" id="UP000724874"/>
    </source>
</evidence>
<gene>
    <name evidence="1" type="ORF">CPB84DRAFT_1852433</name>
</gene>
<evidence type="ECO:0000313" key="1">
    <source>
        <dbReference type="EMBL" id="KAF8878163.1"/>
    </source>
</evidence>
<dbReference type="Proteomes" id="UP000724874">
    <property type="component" value="Unassembled WGS sequence"/>
</dbReference>
<organism evidence="1 2">
    <name type="scientific">Gymnopilus junonius</name>
    <name type="common">Spectacular rustgill mushroom</name>
    <name type="synonym">Gymnopilus spectabilis subsp. junonius</name>
    <dbReference type="NCBI Taxonomy" id="109634"/>
    <lineage>
        <taxon>Eukaryota</taxon>
        <taxon>Fungi</taxon>
        <taxon>Dikarya</taxon>
        <taxon>Basidiomycota</taxon>
        <taxon>Agaricomycotina</taxon>
        <taxon>Agaricomycetes</taxon>
        <taxon>Agaricomycetidae</taxon>
        <taxon>Agaricales</taxon>
        <taxon>Agaricineae</taxon>
        <taxon>Hymenogastraceae</taxon>
        <taxon>Gymnopilus</taxon>
    </lineage>
</organism>
<accession>A0A9P5NCJ0</accession>
<reference evidence="1" key="1">
    <citation type="submission" date="2020-11" db="EMBL/GenBank/DDBJ databases">
        <authorList>
            <consortium name="DOE Joint Genome Institute"/>
            <person name="Ahrendt S."/>
            <person name="Riley R."/>
            <person name="Andreopoulos W."/>
            <person name="LaButti K."/>
            <person name="Pangilinan J."/>
            <person name="Ruiz-duenas F.J."/>
            <person name="Barrasa J.M."/>
            <person name="Sanchez-Garcia M."/>
            <person name="Camarero S."/>
            <person name="Miyauchi S."/>
            <person name="Serrano A."/>
            <person name="Linde D."/>
            <person name="Babiker R."/>
            <person name="Drula E."/>
            <person name="Ayuso-Fernandez I."/>
            <person name="Pacheco R."/>
            <person name="Padilla G."/>
            <person name="Ferreira P."/>
            <person name="Barriuso J."/>
            <person name="Kellner H."/>
            <person name="Castanera R."/>
            <person name="Alfaro M."/>
            <person name="Ramirez L."/>
            <person name="Pisabarro A.G."/>
            <person name="Kuo A."/>
            <person name="Tritt A."/>
            <person name="Lipzen A."/>
            <person name="He G."/>
            <person name="Yan M."/>
            <person name="Ng V."/>
            <person name="Cullen D."/>
            <person name="Martin F."/>
            <person name="Rosso M.-N."/>
            <person name="Henrissat B."/>
            <person name="Hibbett D."/>
            <person name="Martinez A.T."/>
            <person name="Grigoriev I.V."/>
        </authorList>
    </citation>
    <scope>NUCLEOTIDE SEQUENCE</scope>
    <source>
        <strain evidence="1">AH 44721</strain>
    </source>
</reference>
<dbReference type="AlphaFoldDB" id="A0A9P5NCJ0"/>
<protein>
    <submittedName>
        <fullName evidence="1">Uncharacterized protein</fullName>
    </submittedName>
</protein>